<dbReference type="SUPFAM" id="SSF53187">
    <property type="entry name" value="Zn-dependent exopeptidases"/>
    <property type="match status" value="1"/>
</dbReference>
<name>A0A4Z0PTG8_9BACT</name>
<dbReference type="InterPro" id="IPR045175">
    <property type="entry name" value="M28_fam"/>
</dbReference>
<protein>
    <submittedName>
        <fullName evidence="2">M28 family peptidase</fullName>
    </submittedName>
</protein>
<dbReference type="GO" id="GO:0008235">
    <property type="term" value="F:metalloexopeptidase activity"/>
    <property type="evidence" value="ECO:0007669"/>
    <property type="project" value="InterPro"/>
</dbReference>
<dbReference type="OrthoDB" id="844214at2"/>
<dbReference type="AlphaFoldDB" id="A0A4Z0PTG8"/>
<reference evidence="2 3" key="1">
    <citation type="submission" date="2019-04" db="EMBL/GenBank/DDBJ databases">
        <authorList>
            <person name="Feng G."/>
            <person name="Zhang J."/>
            <person name="Zhu H."/>
        </authorList>
    </citation>
    <scope>NUCLEOTIDE SEQUENCE [LARGE SCALE GENOMIC DNA]</scope>
    <source>
        <strain evidence="2 3">JCM 31653</strain>
    </source>
</reference>
<proteinExistence type="predicted"/>
<dbReference type="Proteomes" id="UP000297549">
    <property type="component" value="Unassembled WGS sequence"/>
</dbReference>
<feature type="domain" description="Peptidase M28" evidence="1">
    <location>
        <begin position="208"/>
        <end position="416"/>
    </location>
</feature>
<dbReference type="GO" id="GO:0006508">
    <property type="term" value="P:proteolysis"/>
    <property type="evidence" value="ECO:0007669"/>
    <property type="project" value="InterPro"/>
</dbReference>
<dbReference type="PANTHER" id="PTHR12147:SF26">
    <property type="entry name" value="PEPTIDASE M28 DOMAIN-CONTAINING PROTEIN"/>
    <property type="match status" value="1"/>
</dbReference>
<accession>A0A4Z0PTG8</accession>
<dbReference type="EMBL" id="SRLC01000003">
    <property type="protein sequence ID" value="TGE20795.1"/>
    <property type="molecule type" value="Genomic_DNA"/>
</dbReference>
<gene>
    <name evidence="2" type="ORF">E5K00_20590</name>
</gene>
<keyword evidence="3" id="KW-1185">Reference proteome</keyword>
<evidence type="ECO:0000259" key="1">
    <source>
        <dbReference type="Pfam" id="PF04389"/>
    </source>
</evidence>
<dbReference type="PANTHER" id="PTHR12147">
    <property type="entry name" value="METALLOPEPTIDASE M28 FAMILY MEMBER"/>
    <property type="match status" value="1"/>
</dbReference>
<evidence type="ECO:0000313" key="2">
    <source>
        <dbReference type="EMBL" id="TGE20795.1"/>
    </source>
</evidence>
<sequence>MQVGTATFASPQDFVSFGAATLPATSAPADPVFMGFGIETEKYNDYAGRPDVRGRDVIVLQGEPNNGLGRYLFSGSKQDSEWSSVFRKAALARDKGARSLTVVTYATPSAFQKLTKPVQPELAHPTYFLTAPVVQPDDNTYRQEVPPGYITTTITHGPLGAALLGTTLADLWRYDKESYKLGHPPTGFQPVAFRVAMPHKREEVTTTNVLGLLEGTDKKAELLVISAHYDHLGTRHDTIYHGADDGGSGPAAVLALARAFTAAKAAGQGPRRSILFLLDSGEEQGLLGSEYYTGHPVFPLSSTVADLNIDMLGRTDKAHAGKPNYLYLLGSDRLSPELHTLSEDANVQYARLRLDYKYNAPREPEHLYYRSDHYNFARNGVLGIVYTDGLHPDYHRATDDLSKIEFDKLTERARLVFFTAWELANRDARPAVSAPKP</sequence>
<comment type="caution">
    <text evidence="2">The sequence shown here is derived from an EMBL/GenBank/DDBJ whole genome shotgun (WGS) entry which is preliminary data.</text>
</comment>
<organism evidence="2 3">
    <name type="scientific">Hymenobacter aquaticus</name>
    <dbReference type="NCBI Taxonomy" id="1867101"/>
    <lineage>
        <taxon>Bacteria</taxon>
        <taxon>Pseudomonadati</taxon>
        <taxon>Bacteroidota</taxon>
        <taxon>Cytophagia</taxon>
        <taxon>Cytophagales</taxon>
        <taxon>Hymenobacteraceae</taxon>
        <taxon>Hymenobacter</taxon>
    </lineage>
</organism>
<dbReference type="Pfam" id="PF04389">
    <property type="entry name" value="Peptidase_M28"/>
    <property type="match status" value="1"/>
</dbReference>
<dbReference type="InterPro" id="IPR007484">
    <property type="entry name" value="Peptidase_M28"/>
</dbReference>
<evidence type="ECO:0000313" key="3">
    <source>
        <dbReference type="Proteomes" id="UP000297549"/>
    </source>
</evidence>
<dbReference type="Gene3D" id="3.40.630.10">
    <property type="entry name" value="Zn peptidases"/>
    <property type="match status" value="1"/>
</dbReference>